<comment type="caution">
    <text evidence="9">The sequence shown here is derived from an EMBL/GenBank/DDBJ whole genome shotgun (WGS) entry which is preliminary data.</text>
</comment>
<keyword evidence="4 6" id="KW-0288">FMN</keyword>
<dbReference type="Pfam" id="PF04205">
    <property type="entry name" value="FMN_bind"/>
    <property type="match status" value="1"/>
</dbReference>
<dbReference type="SMART" id="SM00900">
    <property type="entry name" value="FMN_bind"/>
    <property type="match status" value="1"/>
</dbReference>
<dbReference type="HAMAP" id="MF_00479">
    <property type="entry name" value="RsxG_RnfG"/>
    <property type="match status" value="1"/>
</dbReference>
<dbReference type="PIRSF" id="PIRSF006091">
    <property type="entry name" value="E_trnsport_RnfG"/>
    <property type="match status" value="1"/>
</dbReference>
<keyword evidence="6 7" id="KW-1133">Transmembrane helix</keyword>
<dbReference type="EMBL" id="JAOYOD010000001">
    <property type="protein sequence ID" value="MCV9387288.1"/>
    <property type="molecule type" value="Genomic_DNA"/>
</dbReference>
<keyword evidence="3 6" id="KW-0285">Flavoprotein</keyword>
<evidence type="ECO:0000256" key="6">
    <source>
        <dbReference type="HAMAP-Rule" id="MF_00479"/>
    </source>
</evidence>
<gene>
    <name evidence="6" type="primary">rnfG</name>
    <name evidence="9" type="ORF">N7U62_11480</name>
</gene>
<evidence type="ECO:0000256" key="3">
    <source>
        <dbReference type="ARBA" id="ARBA00022630"/>
    </source>
</evidence>
<dbReference type="InterPro" id="IPR007329">
    <property type="entry name" value="FMN-bd"/>
</dbReference>
<keyword evidence="2 6" id="KW-0597">Phosphoprotein</keyword>
<protein>
    <recommendedName>
        <fullName evidence="6">Ion-translocating oxidoreductase complex subunit G</fullName>
        <ecNumber evidence="6">7.-.-.-</ecNumber>
    </recommendedName>
    <alternativeName>
        <fullName evidence="6">Rnf electron transport complex subunit G</fullName>
    </alternativeName>
</protein>
<feature type="modified residue" description="FMN phosphoryl threonine" evidence="6">
    <location>
        <position position="189"/>
    </location>
</feature>
<dbReference type="Proteomes" id="UP001300692">
    <property type="component" value="Unassembled WGS sequence"/>
</dbReference>
<keyword evidence="10" id="KW-1185">Reference proteome</keyword>
<comment type="function">
    <text evidence="6">Part of a membrane-bound complex that couples electron transfer with translocation of ions across the membrane.</text>
</comment>
<organism evidence="9 10">
    <name type="scientific">Reichenbachiella ulvae</name>
    <dbReference type="NCBI Taxonomy" id="2980104"/>
    <lineage>
        <taxon>Bacteria</taxon>
        <taxon>Pseudomonadati</taxon>
        <taxon>Bacteroidota</taxon>
        <taxon>Cytophagia</taxon>
        <taxon>Cytophagales</taxon>
        <taxon>Reichenbachiellaceae</taxon>
        <taxon>Reichenbachiella</taxon>
    </lineage>
</organism>
<keyword evidence="1 6" id="KW-0813">Transport</keyword>
<keyword evidence="6 7" id="KW-0812">Transmembrane</keyword>
<feature type="domain" description="FMN-binding" evidence="8">
    <location>
        <begin position="104"/>
        <end position="206"/>
    </location>
</feature>
<dbReference type="PANTHER" id="PTHR36118:SF1">
    <property type="entry name" value="ION-TRANSLOCATING OXIDOREDUCTASE COMPLEX SUBUNIT G"/>
    <property type="match status" value="1"/>
</dbReference>
<evidence type="ECO:0000256" key="5">
    <source>
        <dbReference type="ARBA" id="ARBA00022982"/>
    </source>
</evidence>
<proteinExistence type="inferred from homology"/>
<keyword evidence="6 7" id="KW-0472">Membrane</keyword>
<keyword evidence="5 6" id="KW-0249">Electron transport</keyword>
<evidence type="ECO:0000259" key="8">
    <source>
        <dbReference type="SMART" id="SM00900"/>
    </source>
</evidence>
<dbReference type="NCBIfam" id="TIGR01947">
    <property type="entry name" value="rnfG"/>
    <property type="match status" value="1"/>
</dbReference>
<comment type="cofactor">
    <cofactor evidence="6">
        <name>FMN</name>
        <dbReference type="ChEBI" id="CHEBI:58210"/>
    </cofactor>
</comment>
<reference evidence="9 10" key="1">
    <citation type="submission" date="2022-10" db="EMBL/GenBank/DDBJ databases">
        <title>Comparative genomics and taxonomic characterization of three novel marine species of genus Reichenbachiella exhibiting antioxidant and polysaccharide degradation activities.</title>
        <authorList>
            <person name="Muhammad N."/>
            <person name="Lee Y.-J."/>
            <person name="Ko J."/>
            <person name="Kim S.-G."/>
        </authorList>
    </citation>
    <scope>NUCLEOTIDE SEQUENCE [LARGE SCALE GENOMIC DNA]</scope>
    <source>
        <strain evidence="9 10">ABR2-5</strain>
    </source>
</reference>
<dbReference type="RefSeq" id="WP_264138112.1">
    <property type="nucleotide sequence ID" value="NZ_JAOYOD010000001.1"/>
</dbReference>
<dbReference type="EC" id="7.-.-.-" evidence="6"/>
<feature type="transmembrane region" description="Helical" evidence="7">
    <location>
        <begin position="15"/>
        <end position="34"/>
    </location>
</feature>
<evidence type="ECO:0000313" key="10">
    <source>
        <dbReference type="Proteomes" id="UP001300692"/>
    </source>
</evidence>
<name>A0ABT3CUD5_9BACT</name>
<dbReference type="InterPro" id="IPR010209">
    <property type="entry name" value="Ion_transpt_RnfG/RsxG"/>
</dbReference>
<comment type="similarity">
    <text evidence="6">Belongs to the RnfG family.</text>
</comment>
<comment type="subunit">
    <text evidence="6">The complex is composed of six subunits: RnfA, RnfB, RnfC, RnfD, RnfE and RnfG.</text>
</comment>
<evidence type="ECO:0000256" key="1">
    <source>
        <dbReference type="ARBA" id="ARBA00022448"/>
    </source>
</evidence>
<evidence type="ECO:0000256" key="4">
    <source>
        <dbReference type="ARBA" id="ARBA00022643"/>
    </source>
</evidence>
<evidence type="ECO:0000256" key="2">
    <source>
        <dbReference type="ARBA" id="ARBA00022553"/>
    </source>
</evidence>
<accession>A0ABT3CUD5</accession>
<evidence type="ECO:0000256" key="7">
    <source>
        <dbReference type="SAM" id="Phobius"/>
    </source>
</evidence>
<keyword evidence="6" id="KW-1003">Cell membrane</keyword>
<dbReference type="PANTHER" id="PTHR36118">
    <property type="entry name" value="ION-TRANSLOCATING OXIDOREDUCTASE COMPLEX SUBUNIT G"/>
    <property type="match status" value="1"/>
</dbReference>
<keyword evidence="6" id="KW-1278">Translocase</keyword>
<comment type="subcellular location">
    <subcellularLocation>
        <location evidence="6">Cell membrane</location>
        <topology evidence="6">Single-pass membrane protein</topology>
    </subcellularLocation>
</comment>
<sequence length="224" mass="24381">MTEMVDSEQVSSQKMLLTMGGIGVICALLIVLTYEGTLPRVQHLKAEALEKAIFNVVPGTSETVAFALVDGKLEKDGPGEELIYAGYDQERKLVGVAIKGEGQGYADKIKVLYGYDPIQEQVIGFQVLETKETPGLGDKIGKEEDFLANFHALDVALNEDKSGLAHEVVTVKNGEKEEPWQIDGITGATISSRAVGAIINQSANRWTPIIQQHLDQLQNQLSDE</sequence>
<evidence type="ECO:0000313" key="9">
    <source>
        <dbReference type="EMBL" id="MCV9387288.1"/>
    </source>
</evidence>